<dbReference type="InterPro" id="IPR000717">
    <property type="entry name" value="PCI_dom"/>
</dbReference>
<gene>
    <name evidence="5" type="ORF">LSP00402_LOCUS11856</name>
</gene>
<dbReference type="InterPro" id="IPR036390">
    <property type="entry name" value="WH_DNA-bd_sf"/>
</dbReference>
<name>A0A7S2TT97_9EUKA</name>
<keyword evidence="1" id="KW-0647">Proteasome</keyword>
<dbReference type="Pfam" id="PF01399">
    <property type="entry name" value="PCI"/>
    <property type="match status" value="1"/>
</dbReference>
<proteinExistence type="predicted"/>
<keyword evidence="2" id="KW-0175">Coiled coil</keyword>
<dbReference type="PROSITE" id="PS50250">
    <property type="entry name" value="PCI"/>
    <property type="match status" value="1"/>
</dbReference>
<dbReference type="Gene3D" id="1.25.40.570">
    <property type="match status" value="1"/>
</dbReference>
<organism evidence="5">
    <name type="scientific">Lotharella oceanica</name>
    <dbReference type="NCBI Taxonomy" id="641309"/>
    <lineage>
        <taxon>Eukaryota</taxon>
        <taxon>Sar</taxon>
        <taxon>Rhizaria</taxon>
        <taxon>Cercozoa</taxon>
        <taxon>Chlorarachniophyceae</taxon>
        <taxon>Lotharella</taxon>
    </lineage>
</organism>
<accession>A0A7S2TT97</accession>
<reference evidence="5" key="1">
    <citation type="submission" date="2021-01" db="EMBL/GenBank/DDBJ databases">
        <authorList>
            <person name="Corre E."/>
            <person name="Pelletier E."/>
            <person name="Niang G."/>
            <person name="Scheremetjew M."/>
            <person name="Finn R."/>
            <person name="Kale V."/>
            <person name="Holt S."/>
            <person name="Cochrane G."/>
            <person name="Meng A."/>
            <person name="Brown T."/>
            <person name="Cohen L."/>
        </authorList>
    </citation>
    <scope>NUCLEOTIDE SEQUENCE</scope>
    <source>
        <strain evidence="5">CCMP622</strain>
    </source>
</reference>
<feature type="compositionally biased region" description="Acidic residues" evidence="3">
    <location>
        <begin position="11"/>
        <end position="20"/>
    </location>
</feature>
<evidence type="ECO:0000256" key="3">
    <source>
        <dbReference type="SAM" id="MobiDB-lite"/>
    </source>
</evidence>
<dbReference type="PANTHER" id="PTHR14145">
    <property type="entry name" value="26S PROTESOME SUBUNIT 6"/>
    <property type="match status" value="1"/>
</dbReference>
<feature type="coiled-coil region" evidence="2">
    <location>
        <begin position="81"/>
        <end position="112"/>
    </location>
</feature>
<feature type="compositionally biased region" description="Basic and acidic residues" evidence="3">
    <location>
        <begin position="1"/>
        <end position="10"/>
    </location>
</feature>
<protein>
    <recommendedName>
        <fullName evidence="4">PCI domain-containing protein</fullName>
    </recommendedName>
</protein>
<sequence>MADEKVKMEVDNQEEQEAEEPQDKLLVLAENEYKLQSANFSTQEKSEAKEATMKIIKESDMAPYYERICDLMGWTKDEKLLSEMKAKNDAEAKKLDEAIADAKKNRGETEVRDAEVNKAKLYAKIGDKKTALEKYKEILETTVGTGQKIDIVFLIIRLGMAFNDLKLVKEYVTMAKDLVEKGGDWERRNLLKVYEATFLVRIRDFKGAADLFIESVATFTATAMYSYETMVVYTVITSMVSLDRISLRKKVVKSPEILQIVQEMPKVQTLIQSLNKCKYAELFAVLVDISTMLNRDRYFAPHAGWWLREMRIVAYSQFLRSYRSVTLGSMARTFGVGNKFLDKELSRFIAAGRLNCKIDQVNLVIETNRPDAKNSQYAEIISKGDALLSRIQKLSIELT</sequence>
<dbReference type="SUPFAM" id="SSF48452">
    <property type="entry name" value="TPR-like"/>
    <property type="match status" value="1"/>
</dbReference>
<dbReference type="SMART" id="SM00088">
    <property type="entry name" value="PINT"/>
    <property type="match status" value="1"/>
</dbReference>
<evidence type="ECO:0000259" key="4">
    <source>
        <dbReference type="PROSITE" id="PS50250"/>
    </source>
</evidence>
<evidence type="ECO:0000256" key="2">
    <source>
        <dbReference type="SAM" id="Coils"/>
    </source>
</evidence>
<evidence type="ECO:0000313" key="5">
    <source>
        <dbReference type="EMBL" id="CAD9767723.1"/>
    </source>
</evidence>
<dbReference type="InterPro" id="IPR019585">
    <property type="entry name" value="Rpn7/CSN1"/>
</dbReference>
<dbReference type="Pfam" id="PF21154">
    <property type="entry name" value="RPN7_PSMD6_C"/>
    <property type="match status" value="1"/>
</dbReference>
<dbReference type="GO" id="GO:0000502">
    <property type="term" value="C:proteasome complex"/>
    <property type="evidence" value="ECO:0007669"/>
    <property type="project" value="UniProtKB-KW"/>
</dbReference>
<dbReference type="AlphaFoldDB" id="A0A7S2TT97"/>
<dbReference type="FunFam" id="1.25.40.570:FF:000005">
    <property type="entry name" value="26S proteasome regulatory subunit N7"/>
    <property type="match status" value="1"/>
</dbReference>
<dbReference type="SUPFAM" id="SSF46785">
    <property type="entry name" value="Winged helix' DNA-binding domain"/>
    <property type="match status" value="1"/>
</dbReference>
<evidence type="ECO:0000256" key="1">
    <source>
        <dbReference type="ARBA" id="ARBA00022942"/>
    </source>
</evidence>
<dbReference type="InterPro" id="IPR011990">
    <property type="entry name" value="TPR-like_helical_dom_sf"/>
</dbReference>
<dbReference type="EMBL" id="HBHP01019089">
    <property type="protein sequence ID" value="CAD9767723.1"/>
    <property type="molecule type" value="Transcribed_RNA"/>
</dbReference>
<dbReference type="InterPro" id="IPR045135">
    <property type="entry name" value="Rpn7_N"/>
</dbReference>
<feature type="region of interest" description="Disordered" evidence="3">
    <location>
        <begin position="1"/>
        <end position="22"/>
    </location>
</feature>
<feature type="domain" description="PCI" evidence="4">
    <location>
        <begin position="204"/>
        <end position="372"/>
    </location>
</feature>
<dbReference type="Pfam" id="PF10602">
    <property type="entry name" value="RPN7"/>
    <property type="match status" value="1"/>
</dbReference>
<dbReference type="InterPro" id="IPR049549">
    <property type="entry name" value="RPN7_PSMD6_C"/>
</dbReference>
<dbReference type="PANTHER" id="PTHR14145:SF1">
    <property type="entry name" value="26S PROTEASOME NON-ATPASE REGULATORY SUBUNIT 6"/>
    <property type="match status" value="1"/>
</dbReference>
<dbReference type="GO" id="GO:0043161">
    <property type="term" value="P:proteasome-mediated ubiquitin-dependent protein catabolic process"/>
    <property type="evidence" value="ECO:0007669"/>
    <property type="project" value="TreeGrafter"/>
</dbReference>